<evidence type="ECO:0000256" key="1">
    <source>
        <dbReference type="PROSITE-ProRule" id="PRU00169"/>
    </source>
</evidence>
<name>A0AAP2DYI2_9BACT</name>
<evidence type="ECO:0000313" key="4">
    <source>
        <dbReference type="Proteomes" id="UP001319080"/>
    </source>
</evidence>
<gene>
    <name evidence="3" type="ORF">KK062_09190</name>
</gene>
<proteinExistence type="predicted"/>
<accession>A0AAP2DYI2</accession>
<reference evidence="3 4" key="1">
    <citation type="submission" date="2021-05" db="EMBL/GenBank/DDBJ databases">
        <title>A Polyphasic approach of four new species of the genus Ohtaekwangia: Ohtaekwangia histidinii sp. nov., Ohtaekwangia cretensis sp. nov., Ohtaekwangia indiensis sp. nov., Ohtaekwangia reichenbachii sp. nov. from diverse environment.</title>
        <authorList>
            <person name="Octaviana S."/>
        </authorList>
    </citation>
    <scope>NUCLEOTIDE SEQUENCE [LARGE SCALE GENOMIC DNA]</scope>
    <source>
        <strain evidence="3 4">PWU5</strain>
    </source>
</reference>
<evidence type="ECO:0000259" key="2">
    <source>
        <dbReference type="PROSITE" id="PS50110"/>
    </source>
</evidence>
<evidence type="ECO:0000313" key="3">
    <source>
        <dbReference type="EMBL" id="MBT1708397.1"/>
    </source>
</evidence>
<dbReference type="GO" id="GO:0000160">
    <property type="term" value="P:phosphorelay signal transduction system"/>
    <property type="evidence" value="ECO:0007669"/>
    <property type="project" value="InterPro"/>
</dbReference>
<dbReference type="EMBL" id="JAHESE010000006">
    <property type="protein sequence ID" value="MBT1708397.1"/>
    <property type="molecule type" value="Genomic_DNA"/>
</dbReference>
<dbReference type="Gene3D" id="3.40.50.2300">
    <property type="match status" value="1"/>
</dbReference>
<sequence length="136" mass="15569">MNLLTKSCLLISGDPRDHEVFIDVLSDLAPNAHFMLADNAMDALDFLEQDSITPDYIFVELDMIGINGVEFLRESKRVSLLRNVPVIIHSPEPVPEKIRMLKEMGAFAIFFRPYSYWSVHNVLSLCFQDGYKMCLN</sequence>
<protein>
    <submittedName>
        <fullName evidence="3">Response regulator</fullName>
    </submittedName>
</protein>
<dbReference type="SUPFAM" id="SSF52172">
    <property type="entry name" value="CheY-like"/>
    <property type="match status" value="1"/>
</dbReference>
<comment type="caution">
    <text evidence="1">Lacks conserved residue(s) required for the propagation of feature annotation.</text>
</comment>
<organism evidence="3 4">
    <name type="scientific">Dawidia cretensis</name>
    <dbReference type="NCBI Taxonomy" id="2782350"/>
    <lineage>
        <taxon>Bacteria</taxon>
        <taxon>Pseudomonadati</taxon>
        <taxon>Bacteroidota</taxon>
        <taxon>Cytophagia</taxon>
        <taxon>Cytophagales</taxon>
        <taxon>Chryseotaleaceae</taxon>
        <taxon>Dawidia</taxon>
    </lineage>
</organism>
<dbReference type="RefSeq" id="WP_254083989.1">
    <property type="nucleotide sequence ID" value="NZ_JAHESE010000006.1"/>
</dbReference>
<dbReference type="Proteomes" id="UP001319080">
    <property type="component" value="Unassembled WGS sequence"/>
</dbReference>
<dbReference type="InterPro" id="IPR001789">
    <property type="entry name" value="Sig_transdc_resp-reg_receiver"/>
</dbReference>
<dbReference type="PROSITE" id="PS50110">
    <property type="entry name" value="RESPONSE_REGULATORY"/>
    <property type="match status" value="1"/>
</dbReference>
<dbReference type="AlphaFoldDB" id="A0AAP2DYI2"/>
<feature type="domain" description="Response regulatory" evidence="2">
    <location>
        <begin position="7"/>
        <end position="127"/>
    </location>
</feature>
<dbReference type="InterPro" id="IPR011006">
    <property type="entry name" value="CheY-like_superfamily"/>
</dbReference>
<keyword evidence="4" id="KW-1185">Reference proteome</keyword>
<comment type="caution">
    <text evidence="3">The sequence shown here is derived from an EMBL/GenBank/DDBJ whole genome shotgun (WGS) entry which is preliminary data.</text>
</comment>